<comment type="cofactor">
    <cofactor evidence="6">
        <name>[2Fe-2S] cluster</name>
        <dbReference type="ChEBI" id="CHEBI:190135"/>
    </cofactor>
</comment>
<protein>
    <submittedName>
        <fullName evidence="8">Cytochrome bc1 complex Rieske iron-sulfur subunit</fullName>
    </submittedName>
</protein>
<dbReference type="PANTHER" id="PTHR10134">
    <property type="entry name" value="CYTOCHROME B-C1 COMPLEX SUBUNIT RIESKE, MITOCHONDRIAL"/>
    <property type="match status" value="1"/>
</dbReference>
<gene>
    <name evidence="8" type="primary">qcrA</name>
    <name evidence="8" type="ORF">Mgrana_02689</name>
</gene>
<feature type="domain" description="Rieske" evidence="7">
    <location>
        <begin position="113"/>
        <end position="202"/>
    </location>
</feature>
<keyword evidence="9" id="KW-1185">Reference proteome</keyword>
<dbReference type="PROSITE" id="PS51296">
    <property type="entry name" value="RIESKE"/>
    <property type="match status" value="1"/>
</dbReference>
<accession>A0A399F5B1</accession>
<keyword evidence="5" id="KW-1015">Disulfide bond</keyword>
<dbReference type="AlphaFoldDB" id="A0A399F5B1"/>
<evidence type="ECO:0000256" key="2">
    <source>
        <dbReference type="ARBA" id="ARBA00022723"/>
    </source>
</evidence>
<dbReference type="InterPro" id="IPR017941">
    <property type="entry name" value="Rieske_2Fe-2S"/>
</dbReference>
<keyword evidence="1" id="KW-0001">2Fe-2S</keyword>
<dbReference type="OrthoDB" id="9767869at2"/>
<dbReference type="Gene3D" id="2.102.10.10">
    <property type="entry name" value="Rieske [2Fe-2S] iron-sulphur domain"/>
    <property type="match status" value="1"/>
</dbReference>
<dbReference type="EMBL" id="QWLB01000044">
    <property type="protein sequence ID" value="RIH91408.1"/>
    <property type="molecule type" value="Genomic_DNA"/>
</dbReference>
<dbReference type="GO" id="GO:0046872">
    <property type="term" value="F:metal ion binding"/>
    <property type="evidence" value="ECO:0007669"/>
    <property type="project" value="UniProtKB-KW"/>
</dbReference>
<dbReference type="Proteomes" id="UP000266178">
    <property type="component" value="Unassembled WGS sequence"/>
</dbReference>
<dbReference type="InterPro" id="IPR036922">
    <property type="entry name" value="Rieske_2Fe-2S_sf"/>
</dbReference>
<evidence type="ECO:0000259" key="7">
    <source>
        <dbReference type="PROSITE" id="PS51296"/>
    </source>
</evidence>
<comment type="caution">
    <text evidence="8">The sequence shown here is derived from an EMBL/GenBank/DDBJ whole genome shotgun (WGS) entry which is preliminary data.</text>
</comment>
<keyword evidence="3" id="KW-0408">Iron</keyword>
<reference evidence="8 9" key="1">
    <citation type="submission" date="2018-08" db="EMBL/GenBank/DDBJ databases">
        <title>Meiothermus granaticius genome AF-68 sequencing project.</title>
        <authorList>
            <person name="Da Costa M.S."/>
            <person name="Albuquerque L."/>
            <person name="Raposo P."/>
            <person name="Froufe H.J.C."/>
            <person name="Barroso C.S."/>
            <person name="Egas C."/>
        </authorList>
    </citation>
    <scope>NUCLEOTIDE SEQUENCE [LARGE SCALE GENOMIC DNA]</scope>
    <source>
        <strain evidence="8 9">AF-68</strain>
    </source>
</reference>
<dbReference type="GO" id="GO:0016020">
    <property type="term" value="C:membrane"/>
    <property type="evidence" value="ECO:0007669"/>
    <property type="project" value="InterPro"/>
</dbReference>
<dbReference type="SUPFAM" id="SSF50022">
    <property type="entry name" value="ISP domain"/>
    <property type="match status" value="1"/>
</dbReference>
<evidence type="ECO:0000256" key="3">
    <source>
        <dbReference type="ARBA" id="ARBA00023004"/>
    </source>
</evidence>
<dbReference type="RefSeq" id="WP_119358138.1">
    <property type="nucleotide sequence ID" value="NZ_BJXM01000008.1"/>
</dbReference>
<evidence type="ECO:0000256" key="5">
    <source>
        <dbReference type="ARBA" id="ARBA00023157"/>
    </source>
</evidence>
<name>A0A399F5B1_9DEIN</name>
<dbReference type="GO" id="GO:0051537">
    <property type="term" value="F:2 iron, 2 sulfur cluster binding"/>
    <property type="evidence" value="ECO:0007669"/>
    <property type="project" value="UniProtKB-KW"/>
</dbReference>
<evidence type="ECO:0000256" key="1">
    <source>
        <dbReference type="ARBA" id="ARBA00022714"/>
    </source>
</evidence>
<keyword evidence="2" id="KW-0479">Metal-binding</keyword>
<dbReference type="InterPro" id="IPR014349">
    <property type="entry name" value="Rieske_Fe-S_prot"/>
</dbReference>
<organism evidence="8 9">
    <name type="scientific">Meiothermus granaticius NBRC 107808</name>
    <dbReference type="NCBI Taxonomy" id="1227551"/>
    <lineage>
        <taxon>Bacteria</taxon>
        <taxon>Thermotogati</taxon>
        <taxon>Deinococcota</taxon>
        <taxon>Deinococci</taxon>
        <taxon>Thermales</taxon>
        <taxon>Thermaceae</taxon>
        <taxon>Meiothermus</taxon>
    </lineage>
</organism>
<evidence type="ECO:0000256" key="4">
    <source>
        <dbReference type="ARBA" id="ARBA00023014"/>
    </source>
</evidence>
<sequence>MADQEAKLEHEIHAHEDEDPAVHATRRAVLQAAIGVGVAGTLLSTLYVGAGLVPKKVVTPENEPLAAGDILVYAQGDNKDKPISPADLKLGGPQTIAYPMNPKTNVVKGGDPNNTVLVVKLEPSRLSPATAKDAAGGIVAYSGVCKHLGCIVSNWEASTEDFVCPCHQGHYDPANGGKVVSGPPPKPIPQLPIKVENNQIIATAFFVAEPGKEV</sequence>
<evidence type="ECO:0000256" key="6">
    <source>
        <dbReference type="ARBA" id="ARBA00034078"/>
    </source>
</evidence>
<dbReference type="InterPro" id="IPR005805">
    <property type="entry name" value="Rieske_Fe-S_prot_C"/>
</dbReference>
<dbReference type="Pfam" id="PF00355">
    <property type="entry name" value="Rieske"/>
    <property type="match status" value="1"/>
</dbReference>
<evidence type="ECO:0000313" key="9">
    <source>
        <dbReference type="Proteomes" id="UP000266178"/>
    </source>
</evidence>
<proteinExistence type="predicted"/>
<evidence type="ECO:0000313" key="8">
    <source>
        <dbReference type="EMBL" id="RIH91408.1"/>
    </source>
</evidence>
<keyword evidence="4" id="KW-0411">Iron-sulfur</keyword>
<dbReference type="PRINTS" id="PR00162">
    <property type="entry name" value="RIESKE"/>
</dbReference>